<keyword evidence="2 3" id="KW-0663">Pyridoxal phosphate</keyword>
<evidence type="ECO:0000256" key="2">
    <source>
        <dbReference type="ARBA" id="ARBA00022898"/>
    </source>
</evidence>
<comment type="cofactor">
    <cofactor evidence="1 3">
        <name>pyridoxal 5'-phosphate</name>
        <dbReference type="ChEBI" id="CHEBI:597326"/>
    </cofactor>
</comment>
<comment type="similarity">
    <text evidence="3">Belongs to the Orn/Lys/Arg decarboxylase class-II family. SpeA subfamily.</text>
</comment>
<evidence type="ECO:0000313" key="5">
    <source>
        <dbReference type="Proteomes" id="UP000288805"/>
    </source>
</evidence>
<dbReference type="GO" id="GO:0008295">
    <property type="term" value="P:spermidine biosynthetic process"/>
    <property type="evidence" value="ECO:0007669"/>
    <property type="project" value="UniProtKB-KW"/>
</dbReference>
<dbReference type="FunFam" id="3.20.20.10:FF:000051">
    <property type="entry name" value="Arginine decarboxylase"/>
    <property type="match status" value="1"/>
</dbReference>
<dbReference type="InterPro" id="IPR002985">
    <property type="entry name" value="Arg_decrbxlase"/>
</dbReference>
<dbReference type="PRINTS" id="PR01180">
    <property type="entry name" value="ARGDCRBXLASE"/>
</dbReference>
<comment type="caution">
    <text evidence="4">The sequence shown here is derived from an EMBL/GenBank/DDBJ whole genome shotgun (WGS) entry which is preliminary data.</text>
</comment>
<reference evidence="4 5" key="1">
    <citation type="journal article" date="2018" name="PLoS Genet.">
        <title>Population sequencing reveals clonal diversity and ancestral inbreeding in the grapevine cultivar Chardonnay.</title>
        <authorList>
            <person name="Roach M.J."/>
            <person name="Johnson D.L."/>
            <person name="Bohlmann J."/>
            <person name="van Vuuren H.J."/>
            <person name="Jones S.J."/>
            <person name="Pretorius I.S."/>
            <person name="Schmidt S.A."/>
            <person name="Borneman A.R."/>
        </authorList>
    </citation>
    <scope>NUCLEOTIDE SEQUENCE [LARGE SCALE GENOMIC DNA]</scope>
    <source>
        <strain evidence="5">cv. Chardonnay</strain>
        <tissue evidence="4">Leaf</tissue>
    </source>
</reference>
<accession>A0A438HM76</accession>
<keyword evidence="3" id="KW-0210">Decarboxylase</keyword>
<evidence type="ECO:0000256" key="3">
    <source>
        <dbReference type="RuleBase" id="RU003740"/>
    </source>
</evidence>
<protein>
    <recommendedName>
        <fullName evidence="3">Arginine decarboxylase</fullName>
        <ecNumber evidence="3">4.1.1.19</ecNumber>
    </recommendedName>
</protein>
<organism evidence="4 5">
    <name type="scientific">Vitis vinifera</name>
    <name type="common">Grape</name>
    <dbReference type="NCBI Taxonomy" id="29760"/>
    <lineage>
        <taxon>Eukaryota</taxon>
        <taxon>Viridiplantae</taxon>
        <taxon>Streptophyta</taxon>
        <taxon>Embryophyta</taxon>
        <taxon>Tracheophyta</taxon>
        <taxon>Spermatophyta</taxon>
        <taxon>Magnoliopsida</taxon>
        <taxon>eudicotyledons</taxon>
        <taxon>Gunneridae</taxon>
        <taxon>Pentapetalae</taxon>
        <taxon>rosids</taxon>
        <taxon>Vitales</taxon>
        <taxon>Vitaceae</taxon>
        <taxon>Viteae</taxon>
        <taxon>Vitis</taxon>
    </lineage>
</organism>
<keyword evidence="3" id="KW-0456">Lyase</keyword>
<comment type="cofactor">
    <cofactor evidence="3">
        <name>Mg(2+)</name>
        <dbReference type="ChEBI" id="CHEBI:18420"/>
    </cofactor>
</comment>
<dbReference type="UniPathway" id="UPA00186">
    <property type="reaction ID" value="UER00284"/>
</dbReference>
<name>A0A438HM76_VITVI</name>
<comment type="catalytic activity">
    <reaction evidence="3">
        <text>L-arginine + H(+) = agmatine + CO2</text>
        <dbReference type="Rhea" id="RHEA:17641"/>
        <dbReference type="ChEBI" id="CHEBI:15378"/>
        <dbReference type="ChEBI" id="CHEBI:16526"/>
        <dbReference type="ChEBI" id="CHEBI:32682"/>
        <dbReference type="ChEBI" id="CHEBI:58145"/>
        <dbReference type="EC" id="4.1.1.19"/>
    </reaction>
</comment>
<dbReference type="InterPro" id="IPR029066">
    <property type="entry name" value="PLP-binding_barrel"/>
</dbReference>
<dbReference type="SUPFAM" id="SSF51419">
    <property type="entry name" value="PLP-binding barrel"/>
    <property type="match status" value="1"/>
</dbReference>
<dbReference type="PANTHER" id="PTHR43295:SF1">
    <property type="entry name" value="ARGININE DECARBOXYLASE 1, CHLOROPLASTIC-RELATED"/>
    <property type="match status" value="1"/>
</dbReference>
<comment type="pathway">
    <text evidence="3">Amine and polyamine biosynthesis; agmatine biosynthesis; agmatine from L-arginine: step 1/1.</text>
</comment>
<sequence length="160" mass="17873">MLQLFPLTNILIDPHSSRRICIGSTFGGALYFSVNTSDNISVRPRRLTPQSNLVAMNLTTGVFRVKCNQDRFNVEDVMKFGSAFHFGLEAGSKSELLLAMSCLCKGNPEALLVYNGFKDANYIVFALVMRKLALNTVIIPVQEEELDQVFTTMHAIIFYA</sequence>
<keyword evidence="3" id="KW-0745">Spermidine biosynthesis</keyword>
<dbReference type="PANTHER" id="PTHR43295">
    <property type="entry name" value="ARGININE DECARBOXYLASE"/>
    <property type="match status" value="1"/>
</dbReference>
<dbReference type="EMBL" id="QGNW01000203">
    <property type="protein sequence ID" value="RVW85534.1"/>
    <property type="molecule type" value="Genomic_DNA"/>
</dbReference>
<keyword evidence="3" id="KW-0460">Magnesium</keyword>
<evidence type="ECO:0000313" key="4">
    <source>
        <dbReference type="EMBL" id="RVW85534.1"/>
    </source>
</evidence>
<dbReference type="EC" id="4.1.1.19" evidence="3"/>
<dbReference type="Proteomes" id="UP000288805">
    <property type="component" value="Unassembled WGS sequence"/>
</dbReference>
<evidence type="ECO:0000256" key="1">
    <source>
        <dbReference type="ARBA" id="ARBA00001933"/>
    </source>
</evidence>
<proteinExistence type="inferred from homology"/>
<dbReference type="Gene3D" id="3.20.20.10">
    <property type="entry name" value="Alanine racemase"/>
    <property type="match status" value="1"/>
</dbReference>
<dbReference type="GO" id="GO:0008792">
    <property type="term" value="F:arginine decarboxylase activity"/>
    <property type="evidence" value="ECO:0007669"/>
    <property type="project" value="UniProtKB-EC"/>
</dbReference>
<gene>
    <name evidence="4" type="primary">SPE2_3</name>
    <name evidence="4" type="ORF">CK203_044028</name>
</gene>
<dbReference type="GO" id="GO:0006527">
    <property type="term" value="P:L-arginine catabolic process"/>
    <property type="evidence" value="ECO:0007669"/>
    <property type="project" value="InterPro"/>
</dbReference>
<dbReference type="AlphaFoldDB" id="A0A438HM76"/>